<gene>
    <name evidence="1" type="ORF">Pint_26993</name>
</gene>
<dbReference type="EMBL" id="CM047740">
    <property type="protein sequence ID" value="KAJ0039896.1"/>
    <property type="molecule type" value="Genomic_DNA"/>
</dbReference>
<name>A0ACC0YQL8_9ROSI</name>
<sequence>MKTIDEILAISVLAAMTFLPFPFDVHSLKDHVEFVVLTWTEKTTTFENGEKLQSEVIVSHCNIIEQSFWRTHPSILDEEPPII</sequence>
<keyword evidence="2" id="KW-1185">Reference proteome</keyword>
<accession>A0ACC0YQL8</accession>
<proteinExistence type="predicted"/>
<protein>
    <submittedName>
        <fullName evidence="1">Uncharacterized protein</fullName>
    </submittedName>
</protein>
<organism evidence="1 2">
    <name type="scientific">Pistacia integerrima</name>
    <dbReference type="NCBI Taxonomy" id="434235"/>
    <lineage>
        <taxon>Eukaryota</taxon>
        <taxon>Viridiplantae</taxon>
        <taxon>Streptophyta</taxon>
        <taxon>Embryophyta</taxon>
        <taxon>Tracheophyta</taxon>
        <taxon>Spermatophyta</taxon>
        <taxon>Magnoliopsida</taxon>
        <taxon>eudicotyledons</taxon>
        <taxon>Gunneridae</taxon>
        <taxon>Pentapetalae</taxon>
        <taxon>rosids</taxon>
        <taxon>malvids</taxon>
        <taxon>Sapindales</taxon>
        <taxon>Anacardiaceae</taxon>
        <taxon>Pistacia</taxon>
    </lineage>
</organism>
<evidence type="ECO:0000313" key="1">
    <source>
        <dbReference type="EMBL" id="KAJ0039896.1"/>
    </source>
</evidence>
<evidence type="ECO:0000313" key="2">
    <source>
        <dbReference type="Proteomes" id="UP001163603"/>
    </source>
</evidence>
<dbReference type="Proteomes" id="UP001163603">
    <property type="component" value="Chromosome 5"/>
</dbReference>
<comment type="caution">
    <text evidence="1">The sequence shown here is derived from an EMBL/GenBank/DDBJ whole genome shotgun (WGS) entry which is preliminary data.</text>
</comment>
<reference evidence="2" key="1">
    <citation type="journal article" date="2023" name="G3 (Bethesda)">
        <title>Genome assembly and association tests identify interacting loci associated with vigor, precocity, and sex in interspecific pistachio rootstocks.</title>
        <authorList>
            <person name="Palmer W."/>
            <person name="Jacygrad E."/>
            <person name="Sagayaradj S."/>
            <person name="Cavanaugh K."/>
            <person name="Han R."/>
            <person name="Bertier L."/>
            <person name="Beede B."/>
            <person name="Kafkas S."/>
            <person name="Golino D."/>
            <person name="Preece J."/>
            <person name="Michelmore R."/>
        </authorList>
    </citation>
    <scope>NUCLEOTIDE SEQUENCE [LARGE SCALE GENOMIC DNA]</scope>
</reference>